<keyword evidence="1" id="KW-1133">Transmembrane helix</keyword>
<evidence type="ECO:0000313" key="2">
    <source>
        <dbReference type="EMBL" id="NNM46220.1"/>
    </source>
</evidence>
<comment type="caution">
    <text evidence="2">The sequence shown here is derived from an EMBL/GenBank/DDBJ whole genome shotgun (WGS) entry which is preliminary data.</text>
</comment>
<protein>
    <recommendedName>
        <fullName evidence="4">Alkaline shock response membrane anchor protein AmaP</fullName>
    </recommendedName>
</protein>
<evidence type="ECO:0008006" key="4">
    <source>
        <dbReference type="Google" id="ProtNLM"/>
    </source>
</evidence>
<accession>A0A849H8P1</accession>
<dbReference type="RefSeq" id="WP_171243347.1">
    <property type="nucleotide sequence ID" value="NZ_JABEPQ010000002.1"/>
</dbReference>
<feature type="transmembrane region" description="Helical" evidence="1">
    <location>
        <begin position="59"/>
        <end position="80"/>
    </location>
</feature>
<keyword evidence="1" id="KW-0812">Transmembrane</keyword>
<evidence type="ECO:0000313" key="3">
    <source>
        <dbReference type="Proteomes" id="UP000588586"/>
    </source>
</evidence>
<proteinExistence type="predicted"/>
<keyword evidence="3" id="KW-1185">Reference proteome</keyword>
<keyword evidence="1" id="KW-0472">Membrane</keyword>
<organism evidence="2 3">
    <name type="scientific">Knoellia koreensis</name>
    <dbReference type="NCBI Taxonomy" id="2730921"/>
    <lineage>
        <taxon>Bacteria</taxon>
        <taxon>Bacillati</taxon>
        <taxon>Actinomycetota</taxon>
        <taxon>Actinomycetes</taxon>
        <taxon>Micrococcales</taxon>
        <taxon>Intrasporangiaceae</taxon>
        <taxon>Knoellia</taxon>
    </lineage>
</organism>
<name>A0A849H8P1_9MICO</name>
<sequence length="185" mass="19415">MSRATAALDRFASIVLGLLLIAAGAALLVWRLDTSQWFRDPLVGPLNLPVVADLPKQAWWPWATGLVGVLLALLVLRWIVGHRVTRGRSNRPLPGSAPNGRLVLDLGALAGTAADALAAQPGVEKAKGRILGPPHDGAVELTATIDPLTPLSTAGAAVQAVAEQLQLATDGTVPARYQVKVGRRR</sequence>
<feature type="transmembrane region" description="Helical" evidence="1">
    <location>
        <begin position="12"/>
        <end position="32"/>
    </location>
</feature>
<dbReference type="Proteomes" id="UP000588586">
    <property type="component" value="Unassembled WGS sequence"/>
</dbReference>
<gene>
    <name evidence="2" type="ORF">HJG52_09405</name>
</gene>
<dbReference type="EMBL" id="JABEPQ010000002">
    <property type="protein sequence ID" value="NNM46220.1"/>
    <property type="molecule type" value="Genomic_DNA"/>
</dbReference>
<reference evidence="2 3" key="1">
    <citation type="submission" date="2020-04" db="EMBL/GenBank/DDBJ databases">
        <title>Knoellia sp. isolate from air conditioner.</title>
        <authorList>
            <person name="Chea S."/>
            <person name="Kim D.-U."/>
        </authorList>
    </citation>
    <scope>NUCLEOTIDE SEQUENCE [LARGE SCALE GENOMIC DNA]</scope>
    <source>
        <strain evidence="2 3">DB2414S</strain>
    </source>
</reference>
<evidence type="ECO:0000256" key="1">
    <source>
        <dbReference type="SAM" id="Phobius"/>
    </source>
</evidence>
<dbReference type="AlphaFoldDB" id="A0A849H8P1"/>